<dbReference type="Gene3D" id="1.25.40.10">
    <property type="entry name" value="Tetratricopeptide repeat domain"/>
    <property type="match status" value="1"/>
</dbReference>
<protein>
    <recommendedName>
        <fullName evidence="3">Transcriptional regulator</fullName>
    </recommendedName>
</protein>
<evidence type="ECO:0000313" key="1">
    <source>
        <dbReference type="EMBL" id="GAA4208324.1"/>
    </source>
</evidence>
<comment type="caution">
    <text evidence="1">The sequence shown here is derived from an EMBL/GenBank/DDBJ whole genome shotgun (WGS) entry which is preliminary data.</text>
</comment>
<reference evidence="2" key="1">
    <citation type="journal article" date="2019" name="Int. J. Syst. Evol. Microbiol.">
        <title>The Global Catalogue of Microorganisms (GCM) 10K type strain sequencing project: providing services to taxonomists for standard genome sequencing and annotation.</title>
        <authorList>
            <consortium name="The Broad Institute Genomics Platform"/>
            <consortium name="The Broad Institute Genome Sequencing Center for Infectious Disease"/>
            <person name="Wu L."/>
            <person name="Ma J."/>
        </authorList>
    </citation>
    <scope>NUCLEOTIDE SEQUENCE [LARGE SCALE GENOMIC DNA]</scope>
    <source>
        <strain evidence="2">JCM 17388</strain>
    </source>
</reference>
<gene>
    <name evidence="1" type="ORF">GCM10022252_73320</name>
</gene>
<dbReference type="RefSeq" id="WP_344922901.1">
    <property type="nucleotide sequence ID" value="NZ_BAABAQ010000018.1"/>
</dbReference>
<dbReference type="InterPro" id="IPR010982">
    <property type="entry name" value="Lambda_DNA-bd_dom_sf"/>
</dbReference>
<dbReference type="Proteomes" id="UP001501251">
    <property type="component" value="Unassembled WGS sequence"/>
</dbReference>
<proteinExistence type="predicted"/>
<organism evidence="1 2">
    <name type="scientific">Streptosporangium oxazolinicum</name>
    <dbReference type="NCBI Taxonomy" id="909287"/>
    <lineage>
        <taxon>Bacteria</taxon>
        <taxon>Bacillati</taxon>
        <taxon>Actinomycetota</taxon>
        <taxon>Actinomycetes</taxon>
        <taxon>Streptosporangiales</taxon>
        <taxon>Streptosporangiaceae</taxon>
        <taxon>Streptosporangium</taxon>
    </lineage>
</organism>
<name>A0ABP8BJH2_9ACTN</name>
<sequence>MGLPTWAARLKAARHGECWTQKEVARRLTEAAREHAGICLPGRASLTRMLRDWETGRARPRSPYPQLLALVYDLDEASLFSDSPAVPRYEGVDYSEQFDPEDEDRLIHAARQPRRLDAAVIGSLGVILAEQRRVEDALGSECLIVPVRAELATVEGLLAEARGKLRTPMLDMAAQYAQFSGWLHANTGREREADVFYDRVLEYGTEVGAPDMVATALSMKGHLAWLGRKVGPLIGLSQAAQRDSATSAGLRALAAQQEARGHALAGEADETDRLLDQAVELALKSAERPDREPPWIYFYSSTYLTLQRGLAYRYLGRNGQAVDLLKQGLGALAVDLQESEWAANYIYQLAFTHAAEGEPEEASAVAMRAVTIAHATSSARLAVDLSRLHSRLVATWPDVQAVMELGEALPKTA</sequence>
<evidence type="ECO:0000313" key="2">
    <source>
        <dbReference type="Proteomes" id="UP001501251"/>
    </source>
</evidence>
<evidence type="ECO:0008006" key="3">
    <source>
        <dbReference type="Google" id="ProtNLM"/>
    </source>
</evidence>
<keyword evidence="2" id="KW-1185">Reference proteome</keyword>
<dbReference type="EMBL" id="BAABAQ010000018">
    <property type="protein sequence ID" value="GAA4208324.1"/>
    <property type="molecule type" value="Genomic_DNA"/>
</dbReference>
<dbReference type="InterPro" id="IPR011990">
    <property type="entry name" value="TPR-like_helical_dom_sf"/>
</dbReference>
<dbReference type="Gene3D" id="1.10.260.40">
    <property type="entry name" value="lambda repressor-like DNA-binding domains"/>
    <property type="match status" value="1"/>
</dbReference>
<accession>A0ABP8BJH2</accession>